<dbReference type="STRING" id="246404.A0A507E7T9"/>
<dbReference type="UniPathway" id="UPA00378"/>
<comment type="similarity">
    <text evidence="3 8">Belongs to the DAD/OST2 family.</text>
</comment>
<proteinExistence type="inferred from homology"/>
<evidence type="ECO:0000256" key="1">
    <source>
        <dbReference type="ARBA" id="ARBA00004477"/>
    </source>
</evidence>
<comment type="caution">
    <text evidence="10">The sequence shown here is derived from an EMBL/GenBank/DDBJ whole genome shotgun (WGS) entry which is preliminary data.</text>
</comment>
<dbReference type="PANTHER" id="PTHR10705">
    <property type="entry name" value="DOLICHYL-DIPHOSPHOOLIGOSACCHARIDE--PROTEIN GLYCOSYLTRANSFERASE SUBUNIT DAD1"/>
    <property type="match status" value="1"/>
</dbReference>
<evidence type="ECO:0000313" key="10">
    <source>
        <dbReference type="EMBL" id="TPX59188.1"/>
    </source>
</evidence>
<evidence type="ECO:0000256" key="9">
    <source>
        <dbReference type="SAM" id="MobiDB-lite"/>
    </source>
</evidence>
<dbReference type="EMBL" id="QEAP01000720">
    <property type="protein sequence ID" value="TPX59188.1"/>
    <property type="molecule type" value="Genomic_DNA"/>
</dbReference>
<evidence type="ECO:0000313" key="11">
    <source>
        <dbReference type="Proteomes" id="UP000320333"/>
    </source>
</evidence>
<evidence type="ECO:0000256" key="5">
    <source>
        <dbReference type="ARBA" id="ARBA00022824"/>
    </source>
</evidence>
<comment type="pathway">
    <text evidence="2 8">Protein modification; protein glycosylation.</text>
</comment>
<feature type="compositionally biased region" description="Low complexity" evidence="9">
    <location>
        <begin position="1"/>
        <end position="43"/>
    </location>
</feature>
<evidence type="ECO:0000256" key="2">
    <source>
        <dbReference type="ARBA" id="ARBA00004922"/>
    </source>
</evidence>
<dbReference type="GO" id="GO:0016740">
    <property type="term" value="F:transferase activity"/>
    <property type="evidence" value="ECO:0007669"/>
    <property type="project" value="UniProtKB-KW"/>
</dbReference>
<keyword evidence="4 8" id="KW-0812">Transmembrane</keyword>
<dbReference type="OrthoDB" id="5817230at2759"/>
<accession>A0A507E7T9</accession>
<sequence>MAKGKGSTATAAAAKAESSAKPADTNQTSASAPAVIPSSAAKSTSNNSHTKKATTAQLVLRLVSSYKSSTPRLLQLIDAYLACVMLSGVILFVYCVLVGTFPYNSFLSSFASSVGAFVLAANLRMQLNPANDFRSLSPEAAFAEYAFCSIVFYGFVVNFLG</sequence>
<reference evidence="10 11" key="1">
    <citation type="journal article" date="2019" name="Sci. Rep.">
        <title>Comparative genomics of chytrid fungi reveal insights into the obligate biotrophic and pathogenic lifestyle of Synchytrium endobioticum.</title>
        <authorList>
            <person name="van de Vossenberg B.T.L.H."/>
            <person name="Warris S."/>
            <person name="Nguyen H.D.T."/>
            <person name="van Gent-Pelzer M.P.E."/>
            <person name="Joly D.L."/>
            <person name="van de Geest H.C."/>
            <person name="Bonants P.J.M."/>
            <person name="Smith D.S."/>
            <person name="Levesque C.A."/>
            <person name="van der Lee T.A.J."/>
        </authorList>
    </citation>
    <scope>NUCLEOTIDE SEQUENCE [LARGE SCALE GENOMIC DNA]</scope>
    <source>
        <strain evidence="10 11">CBS 675.73</strain>
    </source>
</reference>
<comment type="subunit">
    <text evidence="8">Component of the oligosaccharyltransferase (OST) complex.</text>
</comment>
<dbReference type="InterPro" id="IPR003038">
    <property type="entry name" value="DAD/Ost2"/>
</dbReference>
<dbReference type="GO" id="GO:0008250">
    <property type="term" value="C:oligosaccharyltransferase complex"/>
    <property type="evidence" value="ECO:0007669"/>
    <property type="project" value="InterPro"/>
</dbReference>
<dbReference type="PANTHER" id="PTHR10705:SF0">
    <property type="entry name" value="DOLICHYL-DIPHOSPHOOLIGOSACCHARIDE--PROTEIN GLYCOSYLTRANSFERASE SUBUNIT DAD1"/>
    <property type="match status" value="1"/>
</dbReference>
<dbReference type="Pfam" id="PF02109">
    <property type="entry name" value="DAD"/>
    <property type="match status" value="1"/>
</dbReference>
<feature type="transmembrane region" description="Helical" evidence="8">
    <location>
        <begin position="105"/>
        <end position="121"/>
    </location>
</feature>
<evidence type="ECO:0000256" key="6">
    <source>
        <dbReference type="ARBA" id="ARBA00022989"/>
    </source>
</evidence>
<gene>
    <name evidence="10" type="primary">STT3</name>
    <name evidence="10" type="ORF">CcCBS67573_g09105</name>
</gene>
<evidence type="ECO:0000256" key="3">
    <source>
        <dbReference type="ARBA" id="ARBA00009386"/>
    </source>
</evidence>
<comment type="subcellular location">
    <subcellularLocation>
        <location evidence="1 8">Endoplasmic reticulum membrane</location>
        <topology evidence="1 8">Multi-pass membrane protein</topology>
    </subcellularLocation>
</comment>
<dbReference type="AlphaFoldDB" id="A0A507E7T9"/>
<feature type="transmembrane region" description="Helical" evidence="8">
    <location>
        <begin position="142"/>
        <end position="160"/>
    </location>
</feature>
<comment type="function">
    <text evidence="8">Subunit of the oligosaccharyl transferase (OST) complex that catalyzes the initial transfer of a defined glycan (Glc(3)Man(9)GlcNAc(2) in eukaryotes) from the lipid carrier dolichol-pyrophosphate to an asparagine residue within an Asn-X-Ser/Thr consensus motif in nascent polypeptide chains, the first step in protein N-glycosylation. N-glycosylation occurs cotranslationally and the complex associates with the Sec61 complex at the channel-forming translocon complex that mediates protein translocation across the endoplasmic reticulum (ER). All subunits are required for a maximal enzyme activity.</text>
</comment>
<dbReference type="GO" id="GO:0006487">
    <property type="term" value="P:protein N-linked glycosylation"/>
    <property type="evidence" value="ECO:0007669"/>
    <property type="project" value="TreeGrafter"/>
</dbReference>
<organism evidence="10 11">
    <name type="scientific">Chytriomyces confervae</name>
    <dbReference type="NCBI Taxonomy" id="246404"/>
    <lineage>
        <taxon>Eukaryota</taxon>
        <taxon>Fungi</taxon>
        <taxon>Fungi incertae sedis</taxon>
        <taxon>Chytridiomycota</taxon>
        <taxon>Chytridiomycota incertae sedis</taxon>
        <taxon>Chytridiomycetes</taxon>
        <taxon>Chytridiales</taxon>
        <taxon>Chytriomycetaceae</taxon>
        <taxon>Chytriomyces</taxon>
    </lineage>
</organism>
<evidence type="ECO:0000256" key="4">
    <source>
        <dbReference type="ARBA" id="ARBA00022692"/>
    </source>
</evidence>
<keyword evidence="7 8" id="KW-0472">Membrane</keyword>
<keyword evidence="10" id="KW-0808">Transferase</keyword>
<keyword evidence="5 8" id="KW-0256">Endoplasmic reticulum</keyword>
<protein>
    <recommendedName>
        <fullName evidence="8">Dolichyl-diphosphooligosaccharide--protein glycosyltransferase subunit OST2</fullName>
        <shortName evidence="8">Oligosaccharyl transferase subunit OST2</shortName>
    </recommendedName>
</protein>
<feature type="region of interest" description="Disordered" evidence="9">
    <location>
        <begin position="1"/>
        <end position="49"/>
    </location>
</feature>
<dbReference type="Proteomes" id="UP000320333">
    <property type="component" value="Unassembled WGS sequence"/>
</dbReference>
<keyword evidence="11" id="KW-1185">Reference proteome</keyword>
<evidence type="ECO:0000256" key="7">
    <source>
        <dbReference type="ARBA" id="ARBA00023136"/>
    </source>
</evidence>
<name>A0A507E7T9_9FUNG</name>
<keyword evidence="6 8" id="KW-1133">Transmembrane helix</keyword>
<evidence type="ECO:0000256" key="8">
    <source>
        <dbReference type="RuleBase" id="RU361136"/>
    </source>
</evidence>
<feature type="transmembrane region" description="Helical" evidence="8">
    <location>
        <begin position="77"/>
        <end position="99"/>
    </location>
</feature>